<sequence length="121" mass="12421">MKKFVKGFIIGTAVVVLGTTAVFAAGAGTGTGSGTGSGAVQGSSSSSAVVPGDVSTACPWCREDGHCYQDLDNDGVCDYYNAYTGENFTGHHGQESSHHGFQGGHHNSGQNRSFGCHGFCR</sequence>
<reference evidence="2" key="2">
    <citation type="submission" date="2021-04" db="EMBL/GenBank/DDBJ databases">
        <authorList>
            <person name="Gilroy R."/>
        </authorList>
    </citation>
    <scope>NUCLEOTIDE SEQUENCE</scope>
    <source>
        <strain evidence="2">CHK195-9823</strain>
    </source>
</reference>
<gene>
    <name evidence="2" type="ORF">H9747_06585</name>
</gene>
<protein>
    <recommendedName>
        <fullName evidence="4">Secreted protein</fullName>
    </recommendedName>
</protein>
<evidence type="ECO:0008006" key="4">
    <source>
        <dbReference type="Google" id="ProtNLM"/>
    </source>
</evidence>
<name>A0A9D1TEY5_9FIRM</name>
<dbReference type="EMBL" id="DXIQ01000038">
    <property type="protein sequence ID" value="HIV38653.1"/>
    <property type="molecule type" value="Genomic_DNA"/>
</dbReference>
<accession>A0A9D1TEY5</accession>
<feature type="chain" id="PRO_5038866052" description="Secreted protein" evidence="1">
    <location>
        <begin position="25"/>
        <end position="121"/>
    </location>
</feature>
<evidence type="ECO:0000313" key="3">
    <source>
        <dbReference type="Proteomes" id="UP000886814"/>
    </source>
</evidence>
<dbReference type="Proteomes" id="UP000886814">
    <property type="component" value="Unassembled WGS sequence"/>
</dbReference>
<proteinExistence type="predicted"/>
<evidence type="ECO:0000313" key="2">
    <source>
        <dbReference type="EMBL" id="HIV38653.1"/>
    </source>
</evidence>
<keyword evidence="1" id="KW-0732">Signal</keyword>
<evidence type="ECO:0000256" key="1">
    <source>
        <dbReference type="SAM" id="SignalP"/>
    </source>
</evidence>
<organism evidence="2 3">
    <name type="scientific">Candidatus Blautia stercorigallinarum</name>
    <dbReference type="NCBI Taxonomy" id="2838501"/>
    <lineage>
        <taxon>Bacteria</taxon>
        <taxon>Bacillati</taxon>
        <taxon>Bacillota</taxon>
        <taxon>Clostridia</taxon>
        <taxon>Lachnospirales</taxon>
        <taxon>Lachnospiraceae</taxon>
        <taxon>Blautia</taxon>
    </lineage>
</organism>
<comment type="caution">
    <text evidence="2">The sequence shown here is derived from an EMBL/GenBank/DDBJ whole genome shotgun (WGS) entry which is preliminary data.</text>
</comment>
<reference evidence="2" key="1">
    <citation type="journal article" date="2021" name="PeerJ">
        <title>Extensive microbial diversity within the chicken gut microbiome revealed by metagenomics and culture.</title>
        <authorList>
            <person name="Gilroy R."/>
            <person name="Ravi A."/>
            <person name="Getino M."/>
            <person name="Pursley I."/>
            <person name="Horton D.L."/>
            <person name="Alikhan N.F."/>
            <person name="Baker D."/>
            <person name="Gharbi K."/>
            <person name="Hall N."/>
            <person name="Watson M."/>
            <person name="Adriaenssens E.M."/>
            <person name="Foster-Nyarko E."/>
            <person name="Jarju S."/>
            <person name="Secka A."/>
            <person name="Antonio M."/>
            <person name="Oren A."/>
            <person name="Chaudhuri R.R."/>
            <person name="La Ragione R."/>
            <person name="Hildebrand F."/>
            <person name="Pallen M.J."/>
        </authorList>
    </citation>
    <scope>NUCLEOTIDE SEQUENCE</scope>
    <source>
        <strain evidence="2">CHK195-9823</strain>
    </source>
</reference>
<dbReference type="AlphaFoldDB" id="A0A9D1TEY5"/>
<feature type="signal peptide" evidence="1">
    <location>
        <begin position="1"/>
        <end position="24"/>
    </location>
</feature>